<reference evidence="11 12" key="1">
    <citation type="journal article" date="2007" name="Nat. Biotechnol.">
        <title>Genome sequence and identification of candidate vaccine antigens from the animal pathogen Dichelobacter nodosus.</title>
        <authorList>
            <person name="Myers G.S."/>
            <person name="Parker D."/>
            <person name="Al-Hasani K."/>
            <person name="Kennan R.M."/>
            <person name="Seemann T."/>
            <person name="Ren Q."/>
            <person name="Badger J.H."/>
            <person name="Selengut J.D."/>
            <person name="Deboy R.T."/>
            <person name="Tettelin H."/>
            <person name="Boyce J.D."/>
            <person name="McCarl V.P."/>
            <person name="Han X."/>
            <person name="Nelson W.C."/>
            <person name="Madupu R."/>
            <person name="Mohamoud Y."/>
            <person name="Holley T."/>
            <person name="Fedorova N."/>
            <person name="Khouri H."/>
            <person name="Bottomley S.P."/>
            <person name="Whittington R.J."/>
            <person name="Adler B."/>
            <person name="Songer J.G."/>
            <person name="Rood J.I."/>
            <person name="Paulsen I.T."/>
        </authorList>
    </citation>
    <scope>NUCLEOTIDE SEQUENCE [LARGE SCALE GENOMIC DNA]</scope>
    <source>
        <strain evidence="11 12">VCS1703A</strain>
    </source>
</reference>
<dbReference type="GO" id="GO:0005524">
    <property type="term" value="F:ATP binding"/>
    <property type="evidence" value="ECO:0007669"/>
    <property type="project" value="UniProtKB-KW"/>
</dbReference>
<dbReference type="HOGENOM" id="CLU_087829_2_1_6"/>
<organism evidence="11 12">
    <name type="scientific">Dichelobacter nodosus (strain VCS1703A)</name>
    <dbReference type="NCBI Taxonomy" id="246195"/>
    <lineage>
        <taxon>Bacteria</taxon>
        <taxon>Pseudomonadati</taxon>
        <taxon>Pseudomonadota</taxon>
        <taxon>Gammaproteobacteria</taxon>
        <taxon>Cardiobacteriales</taxon>
        <taxon>Cardiobacteriaceae</taxon>
        <taxon>Dichelobacter</taxon>
    </lineage>
</organism>
<dbReference type="GO" id="GO:0002949">
    <property type="term" value="P:tRNA threonylcarbamoyladenosine modification"/>
    <property type="evidence" value="ECO:0007669"/>
    <property type="project" value="InterPro"/>
</dbReference>
<evidence type="ECO:0000256" key="5">
    <source>
        <dbReference type="ARBA" id="ARBA00022694"/>
    </source>
</evidence>
<evidence type="ECO:0000256" key="8">
    <source>
        <dbReference type="ARBA" id="ARBA00022840"/>
    </source>
</evidence>
<dbReference type="KEGG" id="dno:DNO_0149"/>
<keyword evidence="4" id="KW-0963">Cytoplasm</keyword>
<comment type="subcellular location">
    <subcellularLocation>
        <location evidence="1">Cytoplasm</location>
    </subcellularLocation>
</comment>
<evidence type="ECO:0000256" key="4">
    <source>
        <dbReference type="ARBA" id="ARBA00022490"/>
    </source>
</evidence>
<dbReference type="STRING" id="246195.DNO_0149"/>
<dbReference type="EMBL" id="CP000513">
    <property type="protein sequence ID" value="ABQ13222.1"/>
    <property type="molecule type" value="Genomic_DNA"/>
</dbReference>
<keyword evidence="8" id="KW-0067">ATP-binding</keyword>
<dbReference type="Proteomes" id="UP000000248">
    <property type="component" value="Chromosome"/>
</dbReference>
<keyword evidence="5" id="KW-0819">tRNA processing</keyword>
<keyword evidence="7" id="KW-0547">Nucleotide-binding</keyword>
<dbReference type="eggNOG" id="COG0802">
    <property type="taxonomic scope" value="Bacteria"/>
</dbReference>
<dbReference type="PANTHER" id="PTHR33540">
    <property type="entry name" value="TRNA THREONYLCARBAMOYLADENOSINE BIOSYNTHESIS PROTEIN TSAE"/>
    <property type="match status" value="1"/>
</dbReference>
<evidence type="ECO:0000256" key="9">
    <source>
        <dbReference type="ARBA" id="ARBA00022842"/>
    </source>
</evidence>
<dbReference type="InterPro" id="IPR027417">
    <property type="entry name" value="P-loop_NTPase"/>
</dbReference>
<keyword evidence="12" id="KW-1185">Reference proteome</keyword>
<dbReference type="InterPro" id="IPR003442">
    <property type="entry name" value="T6A_TsaE"/>
</dbReference>
<accession>A5EWM9</accession>
<dbReference type="GO" id="GO:0046872">
    <property type="term" value="F:metal ion binding"/>
    <property type="evidence" value="ECO:0007669"/>
    <property type="project" value="UniProtKB-KW"/>
</dbReference>
<dbReference type="PANTHER" id="PTHR33540:SF2">
    <property type="entry name" value="TRNA THREONYLCARBAMOYLADENOSINE BIOSYNTHESIS PROTEIN TSAE"/>
    <property type="match status" value="1"/>
</dbReference>
<keyword evidence="6" id="KW-0479">Metal-binding</keyword>
<sequence>MTHYFDITTIAQLDAVIEELRAVFSHGVIYLHGDLGCGKTTFVQRWLYQMGYRGAVSSPTYTLINEYTHQNQIIIHADLYRLAEADELLYLGTDLWQPAQQLIFIEWAERGAGFLPKATVEATFLLSDKRQLIWATN</sequence>
<dbReference type="SUPFAM" id="SSF52540">
    <property type="entry name" value="P-loop containing nucleoside triphosphate hydrolases"/>
    <property type="match status" value="1"/>
</dbReference>
<evidence type="ECO:0000256" key="7">
    <source>
        <dbReference type="ARBA" id="ARBA00022741"/>
    </source>
</evidence>
<protein>
    <recommendedName>
        <fullName evidence="3">tRNA threonylcarbamoyladenosine biosynthesis protein TsaE</fullName>
    </recommendedName>
    <alternativeName>
        <fullName evidence="10">t(6)A37 threonylcarbamoyladenosine biosynthesis protein TsaE</fullName>
    </alternativeName>
</protein>
<evidence type="ECO:0000256" key="10">
    <source>
        <dbReference type="ARBA" id="ARBA00032441"/>
    </source>
</evidence>
<evidence type="ECO:0000256" key="2">
    <source>
        <dbReference type="ARBA" id="ARBA00007599"/>
    </source>
</evidence>
<evidence type="ECO:0000256" key="1">
    <source>
        <dbReference type="ARBA" id="ARBA00004496"/>
    </source>
</evidence>
<name>A5EWM9_DICNV</name>
<proteinExistence type="inferred from homology"/>
<dbReference type="GO" id="GO:0005737">
    <property type="term" value="C:cytoplasm"/>
    <property type="evidence" value="ECO:0007669"/>
    <property type="project" value="UniProtKB-SubCell"/>
</dbReference>
<evidence type="ECO:0000313" key="12">
    <source>
        <dbReference type="Proteomes" id="UP000000248"/>
    </source>
</evidence>
<comment type="similarity">
    <text evidence="2">Belongs to the TsaE family.</text>
</comment>
<evidence type="ECO:0000256" key="6">
    <source>
        <dbReference type="ARBA" id="ARBA00022723"/>
    </source>
</evidence>
<dbReference type="Pfam" id="PF02367">
    <property type="entry name" value="TsaE"/>
    <property type="match status" value="1"/>
</dbReference>
<evidence type="ECO:0000256" key="3">
    <source>
        <dbReference type="ARBA" id="ARBA00019010"/>
    </source>
</evidence>
<dbReference type="OrthoDB" id="9800307at2"/>
<keyword evidence="9" id="KW-0460">Magnesium</keyword>
<dbReference type="RefSeq" id="WP_011927900.1">
    <property type="nucleotide sequence ID" value="NC_009446.1"/>
</dbReference>
<evidence type="ECO:0000313" key="11">
    <source>
        <dbReference type="EMBL" id="ABQ13222.1"/>
    </source>
</evidence>
<dbReference type="AlphaFoldDB" id="A5EWM9"/>
<dbReference type="Gene3D" id="3.40.50.300">
    <property type="entry name" value="P-loop containing nucleotide triphosphate hydrolases"/>
    <property type="match status" value="1"/>
</dbReference>
<gene>
    <name evidence="11" type="ordered locus">DNO_0149</name>
</gene>
<dbReference type="NCBIfam" id="TIGR00150">
    <property type="entry name" value="T6A_YjeE"/>
    <property type="match status" value="1"/>
</dbReference>